<evidence type="ECO:0000259" key="1">
    <source>
        <dbReference type="Pfam" id="PF00561"/>
    </source>
</evidence>
<evidence type="ECO:0000313" key="3">
    <source>
        <dbReference type="EMBL" id="CAL5999870.1"/>
    </source>
</evidence>
<reference evidence="3 4" key="2">
    <citation type="submission" date="2024-07" db="EMBL/GenBank/DDBJ databases">
        <authorList>
            <person name="Akdeniz Z."/>
        </authorList>
    </citation>
    <scope>NUCLEOTIDE SEQUENCE [LARGE SCALE GENOMIC DNA]</scope>
</reference>
<dbReference type="PANTHER" id="PTHR43689">
    <property type="entry name" value="HYDROLASE"/>
    <property type="match status" value="1"/>
</dbReference>
<accession>A0AA86R9J0</accession>
<dbReference type="SUPFAM" id="SSF53474">
    <property type="entry name" value="alpha/beta-Hydrolases"/>
    <property type="match status" value="1"/>
</dbReference>
<sequence length="235" mass="26295">MEVNLIVDTSVGPVHCKYCDRKSSDVIIMIHGLGGTRNSLFYRDLAVNATKSTCRFDFPGHGNSPGIAEIQYGKQALLVRQLKLFLQQTYNCASFTLVGHSKGATVAILAADHRDTVISLAGRLHLSFQPKNRYSPEQLAKIEQGETLQMTFGRSVYFINKDSFEERKQLEGVVVQKVKEAVDVVIVHGSADEVINCEESRELAKMIGKDCFIVEDRGHSDITWNDVKEYLGKWV</sequence>
<dbReference type="InterPro" id="IPR000073">
    <property type="entry name" value="AB_hydrolase_1"/>
</dbReference>
<name>A0AA86R9J0_9EUKA</name>
<dbReference type="Gene3D" id="3.40.50.1820">
    <property type="entry name" value="alpha/beta hydrolase"/>
    <property type="match status" value="1"/>
</dbReference>
<dbReference type="Proteomes" id="UP001642409">
    <property type="component" value="Unassembled WGS sequence"/>
</dbReference>
<dbReference type="EMBL" id="CATOUU010001064">
    <property type="protein sequence ID" value="CAI9969861.1"/>
    <property type="molecule type" value="Genomic_DNA"/>
</dbReference>
<dbReference type="PANTHER" id="PTHR43689:SF8">
    <property type="entry name" value="ALPHA_BETA-HYDROLASES SUPERFAMILY PROTEIN"/>
    <property type="match status" value="1"/>
</dbReference>
<proteinExistence type="predicted"/>
<protein>
    <submittedName>
        <fullName evidence="2">Alpha/beta hydrolase family protein</fullName>
    </submittedName>
    <submittedName>
        <fullName evidence="3">Alpha/beta_hydrolase family protein</fullName>
    </submittedName>
</protein>
<dbReference type="GO" id="GO:0016787">
    <property type="term" value="F:hydrolase activity"/>
    <property type="evidence" value="ECO:0007669"/>
    <property type="project" value="UniProtKB-KW"/>
</dbReference>
<feature type="domain" description="AB hydrolase-1" evidence="1">
    <location>
        <begin position="26"/>
        <end position="115"/>
    </location>
</feature>
<dbReference type="AlphaFoldDB" id="A0AA86R9J0"/>
<dbReference type="EMBL" id="CAXDID020000040">
    <property type="protein sequence ID" value="CAL5999870.1"/>
    <property type="molecule type" value="Genomic_DNA"/>
</dbReference>
<keyword evidence="4" id="KW-1185">Reference proteome</keyword>
<keyword evidence="2" id="KW-0378">Hydrolase</keyword>
<evidence type="ECO:0000313" key="2">
    <source>
        <dbReference type="EMBL" id="CAI9969861.1"/>
    </source>
</evidence>
<gene>
    <name evidence="3" type="ORF">HINF_LOCUS16425</name>
    <name evidence="2" type="ORF">HINF_LOCUS57506</name>
</gene>
<comment type="caution">
    <text evidence="2">The sequence shown here is derived from an EMBL/GenBank/DDBJ whole genome shotgun (WGS) entry which is preliminary data.</text>
</comment>
<organism evidence="2">
    <name type="scientific">Hexamita inflata</name>
    <dbReference type="NCBI Taxonomy" id="28002"/>
    <lineage>
        <taxon>Eukaryota</taxon>
        <taxon>Metamonada</taxon>
        <taxon>Diplomonadida</taxon>
        <taxon>Hexamitidae</taxon>
        <taxon>Hexamitinae</taxon>
        <taxon>Hexamita</taxon>
    </lineage>
</organism>
<evidence type="ECO:0000313" key="4">
    <source>
        <dbReference type="Proteomes" id="UP001642409"/>
    </source>
</evidence>
<reference evidence="2" key="1">
    <citation type="submission" date="2023-06" db="EMBL/GenBank/DDBJ databases">
        <authorList>
            <person name="Kurt Z."/>
        </authorList>
    </citation>
    <scope>NUCLEOTIDE SEQUENCE</scope>
</reference>
<dbReference type="InterPro" id="IPR029058">
    <property type="entry name" value="AB_hydrolase_fold"/>
</dbReference>
<dbReference type="Pfam" id="PF00561">
    <property type="entry name" value="Abhydrolase_1"/>
    <property type="match status" value="1"/>
</dbReference>